<protein>
    <submittedName>
        <fullName evidence="2">Transthyretin-like family-containing protein</fullName>
    </submittedName>
</protein>
<name>A0A0K0ELU5_STRER</name>
<dbReference type="WBParaSite" id="SSTP_0001043300.1">
    <property type="protein sequence ID" value="SSTP_0001043300.1"/>
    <property type="gene ID" value="SSTP_0001043300"/>
</dbReference>
<keyword evidence="1" id="KW-0472">Membrane</keyword>
<dbReference type="Gene3D" id="2.60.40.3330">
    <property type="match status" value="1"/>
</dbReference>
<proteinExistence type="predicted"/>
<evidence type="ECO:0000256" key="1">
    <source>
        <dbReference type="SAM" id="Phobius"/>
    </source>
</evidence>
<keyword evidence="1" id="KW-1133">Transmembrane helix</keyword>
<dbReference type="InterPro" id="IPR038479">
    <property type="entry name" value="Transthyretin-like_sf"/>
</dbReference>
<keyword evidence="1" id="KW-0812">Transmembrane</keyword>
<dbReference type="AlphaFoldDB" id="A0A0K0ELU5"/>
<organism evidence="2">
    <name type="scientific">Strongyloides stercoralis</name>
    <name type="common">Threadworm</name>
    <dbReference type="NCBI Taxonomy" id="6248"/>
    <lineage>
        <taxon>Eukaryota</taxon>
        <taxon>Metazoa</taxon>
        <taxon>Ecdysozoa</taxon>
        <taxon>Nematoda</taxon>
        <taxon>Chromadorea</taxon>
        <taxon>Rhabditida</taxon>
        <taxon>Tylenchina</taxon>
        <taxon>Panagrolaimomorpha</taxon>
        <taxon>Strongyloidoidea</taxon>
        <taxon>Strongyloididae</taxon>
        <taxon>Strongyloides</taxon>
    </lineage>
</organism>
<feature type="transmembrane region" description="Helical" evidence="1">
    <location>
        <begin position="6"/>
        <end position="25"/>
    </location>
</feature>
<accession>A0A0K0ELU5</accession>
<evidence type="ECO:0000313" key="2">
    <source>
        <dbReference type="WBParaSite" id="SSTP_0001043300.1"/>
    </source>
</evidence>
<sequence>MINLKIFLIILTILIYVTFEIKYFFHKPKFGVTGVFYCRYRSNASIYVSISDNTSPYETKPLALVEVKGRKQFFIVIKKRYNRNFNTYVKVYHNCLNATENYRSILIKKIPENFIYQKCRFKKFYNLGLVDLTREPRIFSSCIPRG</sequence>
<reference evidence="2" key="1">
    <citation type="submission" date="2015-08" db="UniProtKB">
        <authorList>
            <consortium name="WormBaseParasite"/>
        </authorList>
    </citation>
    <scope>IDENTIFICATION</scope>
</reference>